<dbReference type="STRING" id="154981.AKJ29_08150"/>
<keyword evidence="3" id="KW-1185">Reference proteome</keyword>
<protein>
    <recommendedName>
        <fullName evidence="4">Lipoprotein</fullName>
    </recommendedName>
</protein>
<keyword evidence="1" id="KW-0732">Signal</keyword>
<dbReference type="AlphaFoldDB" id="A0A0P7JME5"/>
<evidence type="ECO:0000256" key="1">
    <source>
        <dbReference type="SAM" id="SignalP"/>
    </source>
</evidence>
<evidence type="ECO:0008006" key="4">
    <source>
        <dbReference type="Google" id="ProtNLM"/>
    </source>
</evidence>
<dbReference type="RefSeq" id="WP_055191710.1">
    <property type="nucleotide sequence ID" value="NZ_FPBS01000005.1"/>
</dbReference>
<gene>
    <name evidence="2" type="ORF">AKJ29_08150</name>
</gene>
<sequence>MRTLILSSLLLLTGCFSYAESDKELHYVAGALTQHYVTKQTSSPVTGCLAAIGLGIAKEAYDSRFGGVVDRYDALATAGGCNFSVEW</sequence>
<evidence type="ECO:0000313" key="2">
    <source>
        <dbReference type="EMBL" id="KPN62222.1"/>
    </source>
</evidence>
<evidence type="ECO:0000313" key="3">
    <source>
        <dbReference type="Proteomes" id="UP000050471"/>
    </source>
</evidence>
<dbReference type="EMBL" id="LKBA01000019">
    <property type="protein sequence ID" value="KPN62222.1"/>
    <property type="molecule type" value="Genomic_DNA"/>
</dbReference>
<dbReference type="OrthoDB" id="7875232at2"/>
<feature type="signal peptide" evidence="1">
    <location>
        <begin position="1"/>
        <end position="19"/>
    </location>
</feature>
<dbReference type="Proteomes" id="UP000050471">
    <property type="component" value="Unassembled WGS sequence"/>
</dbReference>
<proteinExistence type="predicted"/>
<comment type="caution">
    <text evidence="2">The sequence shown here is derived from an EMBL/GenBank/DDBJ whole genome shotgun (WGS) entry which is preliminary data.</text>
</comment>
<organism evidence="2 3">
    <name type="scientific">Aliiroseovarius crassostreae</name>
    <dbReference type="NCBI Taxonomy" id="154981"/>
    <lineage>
        <taxon>Bacteria</taxon>
        <taxon>Pseudomonadati</taxon>
        <taxon>Pseudomonadota</taxon>
        <taxon>Alphaproteobacteria</taxon>
        <taxon>Rhodobacterales</taxon>
        <taxon>Paracoccaceae</taxon>
        <taxon>Aliiroseovarius</taxon>
    </lineage>
</organism>
<reference evidence="2 3" key="1">
    <citation type="submission" date="2015-09" db="EMBL/GenBank/DDBJ databases">
        <title>Draft genome sequence of Aliiroseovarius crassostreae CV919-312TSm, the causative agent of Roseovarius Oyster Disease (formerly Juvenile Oyster Disease).</title>
        <authorList>
            <person name="Kessner L."/>
            <person name="Spinard E."/>
            <person name="Nelson D."/>
        </authorList>
    </citation>
    <scope>NUCLEOTIDE SEQUENCE [LARGE SCALE GENOMIC DNA]</scope>
    <source>
        <strain evidence="2 3">CV919-312</strain>
    </source>
</reference>
<name>A0A0P7JME5_9RHOB</name>
<feature type="chain" id="PRO_5006140451" description="Lipoprotein" evidence="1">
    <location>
        <begin position="20"/>
        <end position="87"/>
    </location>
</feature>
<accession>A0A0P7JME5</accession>
<dbReference type="PROSITE" id="PS51257">
    <property type="entry name" value="PROKAR_LIPOPROTEIN"/>
    <property type="match status" value="1"/>
</dbReference>